<evidence type="ECO:0000313" key="7">
    <source>
        <dbReference type="Proteomes" id="UP000077177"/>
    </source>
</evidence>
<gene>
    <name evidence="6" type="ORF">SY85_14030</name>
</gene>
<dbReference type="InterPro" id="IPR017438">
    <property type="entry name" value="ATP-NAD_kinase_N"/>
</dbReference>
<reference evidence="7" key="1">
    <citation type="submission" date="2015-01" db="EMBL/GenBank/DDBJ databases">
        <title>Flavisolibacter sp./LCS9/ whole genome sequencing.</title>
        <authorList>
            <person name="Kim M.K."/>
            <person name="Srinivasan S."/>
            <person name="Lee J.-J."/>
        </authorList>
    </citation>
    <scope>NUCLEOTIDE SEQUENCE [LARGE SCALE GENOMIC DNA]</scope>
    <source>
        <strain evidence="7">LCS9</strain>
    </source>
</reference>
<keyword evidence="3 6" id="KW-0418">Kinase</keyword>
<accession>A0A172TWS6</accession>
<dbReference type="InterPro" id="IPR001206">
    <property type="entry name" value="Diacylglycerol_kinase_cat_dom"/>
</dbReference>
<keyword evidence="4" id="KW-0067">ATP-binding</keyword>
<dbReference type="AlphaFoldDB" id="A0A172TWS6"/>
<dbReference type="Proteomes" id="UP000077177">
    <property type="component" value="Chromosome"/>
</dbReference>
<dbReference type="Pfam" id="PF19279">
    <property type="entry name" value="YegS_C"/>
    <property type="match status" value="1"/>
</dbReference>
<protein>
    <submittedName>
        <fullName evidence="6">Diacylglycerol kinase</fullName>
    </submittedName>
</protein>
<dbReference type="InterPro" id="IPR016064">
    <property type="entry name" value="NAD/diacylglycerol_kinase_sf"/>
</dbReference>
<dbReference type="InterPro" id="IPR050187">
    <property type="entry name" value="Lipid_Phosphate_FormReg"/>
</dbReference>
<dbReference type="GO" id="GO:0016301">
    <property type="term" value="F:kinase activity"/>
    <property type="evidence" value="ECO:0007669"/>
    <property type="project" value="UniProtKB-KW"/>
</dbReference>
<sequence length="298" mass="33789">MKRALLLHNPGAGDEEHSKEELIALIEQHGYECLYASVKDKQWKDFDYDVDFLVIAGGDGTVRNVAKRLLNRKMIDKIWPIGLLPYGTANNIAKTLQLTDDTSPLIQSWKKENLLKYDVGRIENVKEAALFLESLGIGIFPYLMLKMKERQVVEDETPEESMAAALHLLYDISLTYEPHHCQLQIDGIDHSGQFILLEVMNTKSIGPNLFLAPDANPDDGVLDIVAVTEADRATFQQYIADKINGEERPFNYTRFQARSVAITWEGTHLHVDDEVIKMKKEQAIKIEVKEGLLPFLIP</sequence>
<dbReference type="Pfam" id="PF00781">
    <property type="entry name" value="DAGK_cat"/>
    <property type="match status" value="1"/>
</dbReference>
<evidence type="ECO:0000256" key="1">
    <source>
        <dbReference type="ARBA" id="ARBA00022679"/>
    </source>
</evidence>
<dbReference type="PROSITE" id="PS50146">
    <property type="entry name" value="DAGK"/>
    <property type="match status" value="1"/>
</dbReference>
<dbReference type="PANTHER" id="PTHR12358:SF54">
    <property type="entry name" value="SPHINGOSINE KINASE RELATED PROTEIN"/>
    <property type="match status" value="1"/>
</dbReference>
<organism evidence="6 7">
    <name type="scientific">Flavisolibacter tropicus</name>
    <dbReference type="NCBI Taxonomy" id="1492898"/>
    <lineage>
        <taxon>Bacteria</taxon>
        <taxon>Pseudomonadati</taxon>
        <taxon>Bacteroidota</taxon>
        <taxon>Chitinophagia</taxon>
        <taxon>Chitinophagales</taxon>
        <taxon>Chitinophagaceae</taxon>
        <taxon>Flavisolibacter</taxon>
    </lineage>
</organism>
<reference evidence="6 7" key="2">
    <citation type="journal article" date="2016" name="Int. J. Syst. Evol. Microbiol.">
        <title>Flavisolibacter tropicus sp. nov., isolated from tropical soil.</title>
        <authorList>
            <person name="Lee J.J."/>
            <person name="Kang M.S."/>
            <person name="Kim G.S."/>
            <person name="Lee C.S."/>
            <person name="Lim S."/>
            <person name="Lee J."/>
            <person name="Roh S.H."/>
            <person name="Kang H."/>
            <person name="Ha J.M."/>
            <person name="Bae S."/>
            <person name="Jung H.Y."/>
            <person name="Kim M.K."/>
        </authorList>
    </citation>
    <scope>NUCLEOTIDE SEQUENCE [LARGE SCALE GENOMIC DNA]</scope>
    <source>
        <strain evidence="6 7">LCS9</strain>
    </source>
</reference>
<evidence type="ECO:0000259" key="5">
    <source>
        <dbReference type="PROSITE" id="PS50146"/>
    </source>
</evidence>
<name>A0A172TWS6_9BACT</name>
<dbReference type="PATRIC" id="fig|1492898.3.peg.3029"/>
<dbReference type="Gene3D" id="2.60.200.40">
    <property type="match status" value="1"/>
</dbReference>
<dbReference type="Gene3D" id="3.40.50.10330">
    <property type="entry name" value="Probable inorganic polyphosphate/atp-NAD kinase, domain 1"/>
    <property type="match status" value="1"/>
</dbReference>
<keyword evidence="7" id="KW-1185">Reference proteome</keyword>
<dbReference type="InterPro" id="IPR045540">
    <property type="entry name" value="YegS/DAGK_C"/>
</dbReference>
<dbReference type="SMART" id="SM00046">
    <property type="entry name" value="DAGKc"/>
    <property type="match status" value="1"/>
</dbReference>
<evidence type="ECO:0000313" key="6">
    <source>
        <dbReference type="EMBL" id="ANE51456.1"/>
    </source>
</evidence>
<keyword evidence="2" id="KW-0547">Nucleotide-binding</keyword>
<dbReference type="PANTHER" id="PTHR12358">
    <property type="entry name" value="SPHINGOSINE KINASE"/>
    <property type="match status" value="1"/>
</dbReference>
<dbReference type="KEGG" id="fla:SY85_14030"/>
<dbReference type="STRING" id="1492898.SY85_14030"/>
<feature type="domain" description="DAGKc" evidence="5">
    <location>
        <begin position="1"/>
        <end position="126"/>
    </location>
</feature>
<dbReference type="OrthoDB" id="142078at2"/>
<dbReference type="GO" id="GO:0005524">
    <property type="term" value="F:ATP binding"/>
    <property type="evidence" value="ECO:0007669"/>
    <property type="project" value="UniProtKB-KW"/>
</dbReference>
<evidence type="ECO:0000256" key="3">
    <source>
        <dbReference type="ARBA" id="ARBA00022777"/>
    </source>
</evidence>
<evidence type="ECO:0000256" key="2">
    <source>
        <dbReference type="ARBA" id="ARBA00022741"/>
    </source>
</evidence>
<dbReference type="SUPFAM" id="SSF111331">
    <property type="entry name" value="NAD kinase/diacylglycerol kinase-like"/>
    <property type="match status" value="1"/>
</dbReference>
<proteinExistence type="predicted"/>
<keyword evidence="1" id="KW-0808">Transferase</keyword>
<dbReference type="EMBL" id="CP011390">
    <property type="protein sequence ID" value="ANE51456.1"/>
    <property type="molecule type" value="Genomic_DNA"/>
</dbReference>
<dbReference type="RefSeq" id="WP_066405504.1">
    <property type="nucleotide sequence ID" value="NZ_CP011390.1"/>
</dbReference>
<evidence type="ECO:0000256" key="4">
    <source>
        <dbReference type="ARBA" id="ARBA00022840"/>
    </source>
</evidence>